<keyword evidence="8" id="KW-0999">Mitochondrion inner membrane</keyword>
<evidence type="ECO:0000256" key="5">
    <source>
        <dbReference type="ARBA" id="ARBA00022448"/>
    </source>
</evidence>
<keyword evidence="10" id="KW-0496">Mitochondrion</keyword>
<dbReference type="PRINTS" id="PR00926">
    <property type="entry name" value="MITOCARRIER"/>
</dbReference>
<dbReference type="Gene3D" id="1.50.40.10">
    <property type="entry name" value="Mitochondrial carrier domain"/>
    <property type="match status" value="2"/>
</dbReference>
<keyword evidence="7" id="KW-0677">Repeat</keyword>
<dbReference type="InterPro" id="IPR045315">
    <property type="entry name" value="Mtm1-like"/>
</dbReference>
<accession>A0A9W4TVF9</accession>
<evidence type="ECO:0000256" key="11">
    <source>
        <dbReference type="ARBA" id="ARBA00023136"/>
    </source>
</evidence>
<dbReference type="EMBL" id="CANTUO010000002">
    <property type="protein sequence ID" value="CAI5757889.1"/>
    <property type="molecule type" value="Genomic_DNA"/>
</dbReference>
<feature type="repeat" description="Solcar" evidence="12">
    <location>
        <begin position="153"/>
        <end position="244"/>
    </location>
</feature>
<keyword evidence="6 12" id="KW-0812">Transmembrane</keyword>
<dbReference type="Pfam" id="PF00153">
    <property type="entry name" value="Mito_carr"/>
    <property type="match status" value="3"/>
</dbReference>
<dbReference type="InterPro" id="IPR002067">
    <property type="entry name" value="MCP"/>
</dbReference>
<evidence type="ECO:0000313" key="14">
    <source>
        <dbReference type="EMBL" id="CAI5757889.1"/>
    </source>
</evidence>
<keyword evidence="5 13" id="KW-0813">Transport</keyword>
<evidence type="ECO:0000313" key="15">
    <source>
        <dbReference type="Proteomes" id="UP001152885"/>
    </source>
</evidence>
<comment type="function">
    <text evidence="1">Mitochondrial transporter that mediates uptake of thiamine pyrophosphate (ThPP) into mitochondria.</text>
</comment>
<evidence type="ECO:0000256" key="10">
    <source>
        <dbReference type="ARBA" id="ARBA00023128"/>
    </source>
</evidence>
<proteinExistence type="inferred from homology"/>
<dbReference type="SUPFAM" id="SSF103506">
    <property type="entry name" value="Mitochondrial carrier"/>
    <property type="match status" value="1"/>
</dbReference>
<keyword evidence="9" id="KW-1133">Transmembrane helix</keyword>
<dbReference type="Proteomes" id="UP001152885">
    <property type="component" value="Unassembled WGS sequence"/>
</dbReference>
<evidence type="ECO:0000256" key="9">
    <source>
        <dbReference type="ARBA" id="ARBA00022989"/>
    </source>
</evidence>
<gene>
    <name evidence="14" type="ORF">CANVERA_P2401</name>
</gene>
<evidence type="ECO:0000256" key="7">
    <source>
        <dbReference type="ARBA" id="ARBA00022737"/>
    </source>
</evidence>
<dbReference type="PANTHER" id="PTHR45760:SF2">
    <property type="entry name" value="FI19922P1-RELATED"/>
    <property type="match status" value="1"/>
</dbReference>
<feature type="repeat" description="Solcar" evidence="12">
    <location>
        <begin position="18"/>
        <end position="148"/>
    </location>
</feature>
<comment type="caution">
    <text evidence="14">The sequence shown here is derived from an EMBL/GenBank/DDBJ whole genome shotgun (WGS) entry which is preliminary data.</text>
</comment>
<name>A0A9W4TVF9_9ASCO</name>
<dbReference type="GO" id="GO:1990542">
    <property type="term" value="P:mitochondrial transmembrane transport"/>
    <property type="evidence" value="ECO:0007669"/>
    <property type="project" value="InterPro"/>
</dbReference>
<evidence type="ECO:0000256" key="6">
    <source>
        <dbReference type="ARBA" id="ARBA00022692"/>
    </source>
</evidence>
<dbReference type="AlphaFoldDB" id="A0A9W4TVF9"/>
<dbReference type="InterPro" id="IPR018108">
    <property type="entry name" value="MCP_transmembrane"/>
</dbReference>
<evidence type="ECO:0000256" key="13">
    <source>
        <dbReference type="RuleBase" id="RU000488"/>
    </source>
</evidence>
<evidence type="ECO:0000256" key="2">
    <source>
        <dbReference type="ARBA" id="ARBA00004448"/>
    </source>
</evidence>
<reference evidence="14" key="1">
    <citation type="submission" date="2022-12" db="EMBL/GenBank/DDBJ databases">
        <authorList>
            <person name="Brejova B."/>
        </authorList>
    </citation>
    <scope>NUCLEOTIDE SEQUENCE</scope>
</reference>
<sequence length="360" mass="40887">MSLSYKQRVIMNQQDKNISIAQRMISACSGSFITSLVVTPFDVIRIRIQQQEILPEPCCQQHFPKHYSYHLKTTPLLKQHPPELFWIHNKYCNAAENCTKITSTFQGFSQIIKNEGISTLWRGLSLTLLMGVPSNIIYFTGYEYIRDHSPISKHPLNPLFCGSLARILSATSIAPFELIKTRLQSIPTGTGTSQHVLTHLLKDSFELVRNDGISTLFKGLQITLWRDVPFSGIYWSSYEILKSRIAIFLNTDFNTNHQDDWKVFTTSFLSGSISGSIAAFFTQPFDVGKTRLQITMEENQQVKKTNMFKFLFNIYATEGIGALYSGFGPRVFKIAPACAIMISSYEIGKKFFKNGNNKIN</sequence>
<dbReference type="PROSITE" id="PS50920">
    <property type="entry name" value="SOLCAR"/>
    <property type="match status" value="3"/>
</dbReference>
<comment type="subcellular location">
    <subcellularLocation>
        <location evidence="2">Mitochondrion inner membrane</location>
        <topology evidence="2">Multi-pass membrane protein</topology>
    </subcellularLocation>
</comment>
<keyword evidence="15" id="KW-1185">Reference proteome</keyword>
<protein>
    <recommendedName>
        <fullName evidence="4">Mitochondrial thiamine pyrophosphate carrier 1</fullName>
    </recommendedName>
</protein>
<comment type="similarity">
    <text evidence="3 13">Belongs to the mitochondrial carrier (TC 2.A.29) family.</text>
</comment>
<evidence type="ECO:0000256" key="12">
    <source>
        <dbReference type="PROSITE-ProRule" id="PRU00282"/>
    </source>
</evidence>
<evidence type="ECO:0000256" key="4">
    <source>
        <dbReference type="ARBA" id="ARBA00021935"/>
    </source>
</evidence>
<organism evidence="14 15">
    <name type="scientific">Candida verbasci</name>
    <dbReference type="NCBI Taxonomy" id="1227364"/>
    <lineage>
        <taxon>Eukaryota</taxon>
        <taxon>Fungi</taxon>
        <taxon>Dikarya</taxon>
        <taxon>Ascomycota</taxon>
        <taxon>Saccharomycotina</taxon>
        <taxon>Pichiomycetes</taxon>
        <taxon>Debaryomycetaceae</taxon>
        <taxon>Candida/Lodderomyces clade</taxon>
        <taxon>Candida</taxon>
    </lineage>
</organism>
<feature type="repeat" description="Solcar" evidence="12">
    <location>
        <begin position="262"/>
        <end position="351"/>
    </location>
</feature>
<evidence type="ECO:0000256" key="3">
    <source>
        <dbReference type="ARBA" id="ARBA00006375"/>
    </source>
</evidence>
<dbReference type="PANTHER" id="PTHR45760">
    <property type="entry name" value="FI19922P1-RELATED"/>
    <property type="match status" value="1"/>
</dbReference>
<dbReference type="OrthoDB" id="1747031at2759"/>
<dbReference type="InterPro" id="IPR023395">
    <property type="entry name" value="MCP_dom_sf"/>
</dbReference>
<dbReference type="GO" id="GO:0005743">
    <property type="term" value="C:mitochondrial inner membrane"/>
    <property type="evidence" value="ECO:0007669"/>
    <property type="project" value="UniProtKB-SubCell"/>
</dbReference>
<evidence type="ECO:0000256" key="1">
    <source>
        <dbReference type="ARBA" id="ARBA00002238"/>
    </source>
</evidence>
<keyword evidence="11 12" id="KW-0472">Membrane</keyword>
<evidence type="ECO:0000256" key="8">
    <source>
        <dbReference type="ARBA" id="ARBA00022792"/>
    </source>
</evidence>